<sequence length="896" mass="95587">MFGRTTHEQPASRYPDLNVYPVPRHELGASDEARQSPSQVQELTPSPQYGSVESTGETRARFGTGESAVDAKKRAAKVDQLLQQVYSKTAAILTEARLTHVQGEGSNLQAQAKRTNKWFNLELEDTEIFKEELKLWRSITALLSSSSSPRASTSSTAPAVPPMVLDIILDTCDLAPNDVLVLRHEDGKTTRLDDLQGILASLSASQAAQYQSYTPSTTPQRVRIVLERWTLQFSPPAPPIQPELPHVYKLCTVLFRALHSLIRTLPAYALHRQLRKRGRPTSSLKIGCRMSMVDPMDSIRRARNGEVDLDIPLGPEPNNAAPETYTFSPVLTPVGFLQLSGRYRPDANFQIQDHEALISSRFIDEDFFKPTVLRPGSLPLRPGLITSATAPTQVQTAYGSAPLRQSLAVPTAQPAPPVTTAASPMPFVRSASASQEGAFLPASRPRSGSLLSGSREAVPASPDSLRRPSMSSLQSVRIGSPSSLSLLRQGSYVSSAPLSVIPQDIAVSGASNHPIGSPSTGPSSSLRYVGHGSGSSLSNMQRISTSPQPLGSLPRYSSSRYGRSSGAGSSLGSSGGVAQAPGQWLAEAAARRIVSGSAGSSTFAPSGSPSFESRRSESSADSGPTAEAKPPQDLEDFLALLDSKPQLSSPEAKVSPATLKSQADARLRAMAGSVYRTLPAVSKEGLSPTRTSFSPLSQRPIYSVSPLREVSLRGPASEEISPQASGPPSPRPSNALENLSASGAQRYAFPRYVSTRRRPSDAALSGSGNYFPAESSSRGSGGLRDSCSEILPPVTRDSGLDDEAVGRLDLSQDDHAPNEQAYYAAHHLPLPPSGETSRAESPSGPGTRSIENSLHQALESARGMQLGRGRGRPGRLMQQRDLHEGSRPTSPEAWSG</sequence>
<feature type="region of interest" description="Disordered" evidence="4">
    <location>
        <begin position="713"/>
        <end position="737"/>
    </location>
</feature>
<feature type="region of interest" description="Disordered" evidence="4">
    <location>
        <begin position="597"/>
        <end position="630"/>
    </location>
</feature>
<feature type="domain" description="Autophagy-related protein 13 N-terminal" evidence="5">
    <location>
        <begin position="83"/>
        <end position="349"/>
    </location>
</feature>
<feature type="compositionally biased region" description="Basic and acidic residues" evidence="4">
    <location>
        <begin position="23"/>
        <end position="34"/>
    </location>
</feature>
<feature type="region of interest" description="Disordered" evidence="4">
    <location>
        <begin position="436"/>
        <end position="476"/>
    </location>
</feature>
<dbReference type="Gene3D" id="3.30.900.10">
    <property type="entry name" value="HORMA domain"/>
    <property type="match status" value="1"/>
</dbReference>
<feature type="region of interest" description="Disordered" evidence="4">
    <location>
        <begin position="1"/>
        <end position="68"/>
    </location>
</feature>
<dbReference type="InterPro" id="IPR036570">
    <property type="entry name" value="HORMA_dom_sf"/>
</dbReference>
<comment type="similarity">
    <text evidence="1 3">Belongs to the ATG13 family. Fungi subfamily.</text>
</comment>
<feature type="compositionally biased region" description="Low complexity" evidence="4">
    <location>
        <begin position="549"/>
        <end position="572"/>
    </location>
</feature>
<dbReference type="GO" id="GO:1990316">
    <property type="term" value="C:Atg1/ULK1 kinase complex"/>
    <property type="evidence" value="ECO:0007669"/>
    <property type="project" value="InterPro"/>
</dbReference>
<dbReference type="GO" id="GO:0000423">
    <property type="term" value="P:mitophagy"/>
    <property type="evidence" value="ECO:0007669"/>
    <property type="project" value="TreeGrafter"/>
</dbReference>
<dbReference type="PANTHER" id="PTHR13430:SF4">
    <property type="entry name" value="AUTOPHAGY-RELATED PROTEIN 13"/>
    <property type="match status" value="1"/>
</dbReference>
<dbReference type="GO" id="GO:0005829">
    <property type="term" value="C:cytosol"/>
    <property type="evidence" value="ECO:0007669"/>
    <property type="project" value="TreeGrafter"/>
</dbReference>
<dbReference type="InParanoid" id="G7DVW2"/>
<dbReference type="GO" id="GO:0000407">
    <property type="term" value="C:phagophore assembly site"/>
    <property type="evidence" value="ECO:0007669"/>
    <property type="project" value="TreeGrafter"/>
</dbReference>
<evidence type="ECO:0000256" key="3">
    <source>
        <dbReference type="RuleBase" id="RU361214"/>
    </source>
</evidence>
<accession>G7DVW2</accession>
<dbReference type="RefSeq" id="XP_014568168.1">
    <property type="nucleotide sequence ID" value="XM_014712682.1"/>
</dbReference>
<dbReference type="OrthoDB" id="70161at2759"/>
<dbReference type="STRING" id="764103.G7DVW2"/>
<gene>
    <name evidence="6" type="primary">Mo01375</name>
    <name evidence="6" type="ORF">E5Q_01375</name>
</gene>
<dbReference type="HOGENOM" id="CLU_322903_0_0_1"/>
<feature type="compositionally biased region" description="Basic and acidic residues" evidence="4">
    <location>
        <begin position="804"/>
        <end position="817"/>
    </location>
</feature>
<evidence type="ECO:0000313" key="7">
    <source>
        <dbReference type="Proteomes" id="UP000009131"/>
    </source>
</evidence>
<comment type="caution">
    <text evidence="6">The sequence shown here is derived from an EMBL/GenBank/DDBJ whole genome shotgun (WGS) entry which is preliminary data.</text>
</comment>
<evidence type="ECO:0000259" key="5">
    <source>
        <dbReference type="Pfam" id="PF10033"/>
    </source>
</evidence>
<protein>
    <recommendedName>
        <fullName evidence="3">Autophagy-related protein 13</fullName>
    </recommendedName>
</protein>
<name>G7DVW2_MIXOS</name>
<dbReference type="EMBL" id="BABT02000046">
    <property type="protein sequence ID" value="GAA94722.1"/>
    <property type="molecule type" value="Genomic_DNA"/>
</dbReference>
<feature type="compositionally biased region" description="Polar residues" evidence="4">
    <location>
        <begin position="834"/>
        <end position="855"/>
    </location>
</feature>
<feature type="region of interest" description="Disordered" evidence="4">
    <location>
        <begin position="510"/>
        <end position="578"/>
    </location>
</feature>
<dbReference type="eggNOG" id="KOG4573">
    <property type="taxonomic scope" value="Eukaryota"/>
</dbReference>
<dbReference type="InterPro" id="IPR018731">
    <property type="entry name" value="Atg13_N"/>
</dbReference>
<feature type="compositionally biased region" description="Polar residues" evidence="4">
    <location>
        <begin position="534"/>
        <end position="548"/>
    </location>
</feature>
<reference evidence="6 7" key="1">
    <citation type="journal article" date="2011" name="J. Gen. Appl. Microbiol.">
        <title>Draft genome sequencing of the enigmatic basidiomycete Mixia osmundae.</title>
        <authorList>
            <person name="Nishida H."/>
            <person name="Nagatsuka Y."/>
            <person name="Sugiyama J."/>
        </authorList>
    </citation>
    <scope>NUCLEOTIDE SEQUENCE [LARGE SCALE GENOMIC DNA]</scope>
    <source>
        <strain evidence="7">CBS 9802 / IAM 14324 / JCM 22182 / KY 12970</strain>
    </source>
</reference>
<evidence type="ECO:0000256" key="4">
    <source>
        <dbReference type="SAM" id="MobiDB-lite"/>
    </source>
</evidence>
<keyword evidence="7" id="KW-1185">Reference proteome</keyword>
<feature type="compositionally biased region" description="Polar residues" evidence="4">
    <location>
        <begin position="35"/>
        <end position="57"/>
    </location>
</feature>
<dbReference type="Proteomes" id="UP000009131">
    <property type="component" value="Unassembled WGS sequence"/>
</dbReference>
<keyword evidence="2 3" id="KW-0072">Autophagy</keyword>
<organism evidence="6 7">
    <name type="scientific">Mixia osmundae (strain CBS 9802 / IAM 14324 / JCM 22182 / KY 12970)</name>
    <dbReference type="NCBI Taxonomy" id="764103"/>
    <lineage>
        <taxon>Eukaryota</taxon>
        <taxon>Fungi</taxon>
        <taxon>Dikarya</taxon>
        <taxon>Basidiomycota</taxon>
        <taxon>Pucciniomycotina</taxon>
        <taxon>Mixiomycetes</taxon>
        <taxon>Mixiales</taxon>
        <taxon>Mixiaceae</taxon>
        <taxon>Mixia</taxon>
    </lineage>
</organism>
<feature type="region of interest" description="Disordered" evidence="4">
    <location>
        <begin position="750"/>
        <end position="896"/>
    </location>
</feature>
<dbReference type="InterPro" id="IPR040182">
    <property type="entry name" value="ATG13"/>
</dbReference>
<dbReference type="Pfam" id="PF10033">
    <property type="entry name" value="ATG13"/>
    <property type="match status" value="1"/>
</dbReference>
<feature type="compositionally biased region" description="Low complexity" evidence="4">
    <location>
        <begin position="440"/>
        <end position="455"/>
    </location>
</feature>
<evidence type="ECO:0000256" key="2">
    <source>
        <dbReference type="ARBA" id="ARBA00023006"/>
    </source>
</evidence>
<proteinExistence type="inferred from homology"/>
<dbReference type="GO" id="GO:0034727">
    <property type="term" value="P:piecemeal microautophagy of the nucleus"/>
    <property type="evidence" value="ECO:0007669"/>
    <property type="project" value="TreeGrafter"/>
</dbReference>
<dbReference type="PANTHER" id="PTHR13430">
    <property type="match status" value="1"/>
</dbReference>
<dbReference type="AlphaFoldDB" id="G7DVW2"/>
<reference evidence="6 7" key="2">
    <citation type="journal article" date="2012" name="Open Biol.">
        <title>Characteristics of nucleosomes and linker DNA regions on the genome of the basidiomycete Mixia osmundae revealed by mono- and dinucleosome mapping.</title>
        <authorList>
            <person name="Nishida H."/>
            <person name="Kondo S."/>
            <person name="Matsumoto T."/>
            <person name="Suzuki Y."/>
            <person name="Yoshikawa H."/>
            <person name="Taylor T.D."/>
            <person name="Sugiyama J."/>
        </authorList>
    </citation>
    <scope>NUCLEOTIDE SEQUENCE [LARGE SCALE GENOMIC DNA]</scope>
    <source>
        <strain evidence="7">CBS 9802 / IAM 14324 / JCM 22182 / KY 12970</strain>
    </source>
</reference>
<feature type="compositionally biased region" description="Low complexity" evidence="4">
    <location>
        <begin position="516"/>
        <end position="525"/>
    </location>
</feature>
<evidence type="ECO:0000313" key="6">
    <source>
        <dbReference type="EMBL" id="GAA94722.1"/>
    </source>
</evidence>
<dbReference type="GO" id="GO:0034497">
    <property type="term" value="P:protein localization to phagophore assembly site"/>
    <property type="evidence" value="ECO:0007669"/>
    <property type="project" value="TreeGrafter"/>
</dbReference>
<evidence type="ECO:0000256" key="1">
    <source>
        <dbReference type="ARBA" id="ARBA00005246"/>
    </source>
</evidence>